<accession>A0A381PRD2</accession>
<gene>
    <name evidence="1" type="ORF">METZ01_LOCUS21481</name>
</gene>
<name>A0A381PRD2_9ZZZZ</name>
<evidence type="ECO:0000313" key="1">
    <source>
        <dbReference type="EMBL" id="SUZ68627.1"/>
    </source>
</evidence>
<protein>
    <submittedName>
        <fullName evidence="1">Uncharacterized protein</fullName>
    </submittedName>
</protein>
<sequence length="117" mass="12515">MRQAEGGSARLDLSGVYFSLAAPGQFPVSIQPHLMVLLRCPAEHQGLAALEVTFHTNGEPMDIRNVQPVNVEPGKFGYNLVQATVEVTEPMTIEAHCRVDNGPVTAVPLTVVQPLAG</sequence>
<dbReference type="AlphaFoldDB" id="A0A381PRD2"/>
<organism evidence="1">
    <name type="scientific">marine metagenome</name>
    <dbReference type="NCBI Taxonomy" id="408172"/>
    <lineage>
        <taxon>unclassified sequences</taxon>
        <taxon>metagenomes</taxon>
        <taxon>ecological metagenomes</taxon>
    </lineage>
</organism>
<proteinExistence type="predicted"/>
<dbReference type="EMBL" id="UINC01001039">
    <property type="protein sequence ID" value="SUZ68627.1"/>
    <property type="molecule type" value="Genomic_DNA"/>
</dbReference>
<reference evidence="1" key="1">
    <citation type="submission" date="2018-05" db="EMBL/GenBank/DDBJ databases">
        <authorList>
            <person name="Lanie J.A."/>
            <person name="Ng W.-L."/>
            <person name="Kazmierczak K.M."/>
            <person name="Andrzejewski T.M."/>
            <person name="Davidsen T.M."/>
            <person name="Wayne K.J."/>
            <person name="Tettelin H."/>
            <person name="Glass J.I."/>
            <person name="Rusch D."/>
            <person name="Podicherti R."/>
            <person name="Tsui H.-C.T."/>
            <person name="Winkler M.E."/>
        </authorList>
    </citation>
    <scope>NUCLEOTIDE SEQUENCE</scope>
</reference>